<feature type="region of interest" description="Disordered" evidence="1">
    <location>
        <begin position="24"/>
        <end position="56"/>
    </location>
</feature>
<dbReference type="AlphaFoldDB" id="A0A1T4T4M1"/>
<proteinExistence type="predicted"/>
<name>A0A1T4T4M1_9HYPH</name>
<dbReference type="PANTHER" id="PTHR38593">
    <property type="entry name" value="BLR2558 PROTEIN"/>
    <property type="match status" value="1"/>
</dbReference>
<dbReference type="InterPro" id="IPR025419">
    <property type="entry name" value="DUF4142"/>
</dbReference>
<feature type="domain" description="DUF4142" evidence="3">
    <location>
        <begin position="62"/>
        <end position="199"/>
    </location>
</feature>
<dbReference type="RefSeq" id="WP_131829974.1">
    <property type="nucleotide sequence ID" value="NZ_FUXL01000019.1"/>
</dbReference>
<dbReference type="STRING" id="1365950.SAMN05428963_1192"/>
<feature type="chain" id="PRO_5010536067" evidence="2">
    <location>
        <begin position="22"/>
        <end position="203"/>
    </location>
</feature>
<dbReference type="EMBL" id="FUXL01000019">
    <property type="protein sequence ID" value="SKA35386.1"/>
    <property type="molecule type" value="Genomic_DNA"/>
</dbReference>
<dbReference type="PANTHER" id="PTHR38593:SF1">
    <property type="entry name" value="BLR2558 PROTEIN"/>
    <property type="match status" value="1"/>
</dbReference>
<gene>
    <name evidence="4" type="ORF">SAMN05428963_1192</name>
</gene>
<evidence type="ECO:0000313" key="4">
    <source>
        <dbReference type="EMBL" id="SKA35386.1"/>
    </source>
</evidence>
<sequence length="203" mass="21684">MKRELAIATLALSLTSSMALAQTSSGTNAQTAPTTQTQMPSDTAKSAASGASTAAPMANPTTAATFVPMAAQSNMMEIEAAQLALKTTKSDDVRDFAQRMVDDHTTAGKNLKAAVKDAGSDISVPKELDSEHQQKLDMLKNASGDDFDKAYIQMNVQAHQQAVDLFQNYSQNGEQGPVRSFASKTLPTLQEHLQMVQKMDKSS</sequence>
<reference evidence="4 5" key="1">
    <citation type="submission" date="2017-02" db="EMBL/GenBank/DDBJ databases">
        <authorList>
            <person name="Peterson S.W."/>
        </authorList>
    </citation>
    <scope>NUCLEOTIDE SEQUENCE [LARGE SCALE GENOMIC DNA]</scope>
    <source>
        <strain evidence="4 5">USBA 369</strain>
    </source>
</reference>
<evidence type="ECO:0000256" key="1">
    <source>
        <dbReference type="SAM" id="MobiDB-lite"/>
    </source>
</evidence>
<protein>
    <submittedName>
        <fullName evidence="4">Putative membrane protein</fullName>
    </submittedName>
</protein>
<organism evidence="4 5">
    <name type="scientific">Consotaella salsifontis</name>
    <dbReference type="NCBI Taxonomy" id="1365950"/>
    <lineage>
        <taxon>Bacteria</taxon>
        <taxon>Pseudomonadati</taxon>
        <taxon>Pseudomonadota</taxon>
        <taxon>Alphaproteobacteria</taxon>
        <taxon>Hyphomicrobiales</taxon>
        <taxon>Aurantimonadaceae</taxon>
        <taxon>Consotaella</taxon>
    </lineage>
</organism>
<keyword evidence="5" id="KW-1185">Reference proteome</keyword>
<evidence type="ECO:0000256" key="2">
    <source>
        <dbReference type="SAM" id="SignalP"/>
    </source>
</evidence>
<dbReference type="OrthoDB" id="9101320at2"/>
<dbReference type="Gene3D" id="1.20.1260.10">
    <property type="match status" value="1"/>
</dbReference>
<dbReference type="InterPro" id="IPR012347">
    <property type="entry name" value="Ferritin-like"/>
</dbReference>
<keyword evidence="2" id="KW-0732">Signal</keyword>
<evidence type="ECO:0000259" key="3">
    <source>
        <dbReference type="Pfam" id="PF13628"/>
    </source>
</evidence>
<dbReference type="Pfam" id="PF13628">
    <property type="entry name" value="DUF4142"/>
    <property type="match status" value="1"/>
</dbReference>
<feature type="signal peptide" evidence="2">
    <location>
        <begin position="1"/>
        <end position="21"/>
    </location>
</feature>
<dbReference type="Proteomes" id="UP000190135">
    <property type="component" value="Unassembled WGS sequence"/>
</dbReference>
<accession>A0A1T4T4M1</accession>
<evidence type="ECO:0000313" key="5">
    <source>
        <dbReference type="Proteomes" id="UP000190135"/>
    </source>
</evidence>